<dbReference type="SMR" id="A0A1Y0YHJ3"/>
<dbReference type="EC" id="6.2.1.14" evidence="4 11"/>
<evidence type="ECO:0000256" key="3">
    <source>
        <dbReference type="ARBA" id="ARBA00011738"/>
    </source>
</evidence>
<name>A0A1Y0YHJ3_BACLI</name>
<dbReference type="NCBIfam" id="NF002360">
    <property type="entry name" value="PRK01322.1"/>
    <property type="match status" value="1"/>
</dbReference>
<comment type="pathway">
    <text evidence="2 11">Metabolic intermediate metabolism; pimeloyl-CoA biosynthesis; pimeloyl-CoA from pimelate: step 1/1.</text>
</comment>
<dbReference type="RefSeq" id="WP_003179683.1">
    <property type="nucleotide sequence ID" value="NZ_BEXU01000003.1"/>
</dbReference>
<dbReference type="InterPro" id="IPR005499">
    <property type="entry name" value="BioW"/>
</dbReference>
<evidence type="ECO:0000256" key="4">
    <source>
        <dbReference type="ARBA" id="ARBA00012984"/>
    </source>
</evidence>
<evidence type="ECO:0000256" key="5">
    <source>
        <dbReference type="ARBA" id="ARBA00022598"/>
    </source>
</evidence>
<keyword evidence="6 11" id="KW-0547">Nucleotide-binding</keyword>
<dbReference type="Pfam" id="PF03744">
    <property type="entry name" value="BioW"/>
    <property type="match status" value="1"/>
</dbReference>
<comment type="catalytic activity">
    <reaction evidence="10 11">
        <text>heptanedioate + ATP + CoA = 6-carboxyhexanoyl-CoA + AMP + diphosphate</text>
        <dbReference type="Rhea" id="RHEA:14781"/>
        <dbReference type="ChEBI" id="CHEBI:30616"/>
        <dbReference type="ChEBI" id="CHEBI:33019"/>
        <dbReference type="ChEBI" id="CHEBI:36165"/>
        <dbReference type="ChEBI" id="CHEBI:57287"/>
        <dbReference type="ChEBI" id="CHEBI:57360"/>
        <dbReference type="ChEBI" id="CHEBI:456215"/>
        <dbReference type="EC" id="6.2.1.14"/>
    </reaction>
</comment>
<dbReference type="GO" id="GO:0000287">
    <property type="term" value="F:magnesium ion binding"/>
    <property type="evidence" value="ECO:0007669"/>
    <property type="project" value="UniProtKB-UniRule"/>
</dbReference>
<evidence type="ECO:0000256" key="11">
    <source>
        <dbReference type="HAMAP-Rule" id="MF_00668"/>
    </source>
</evidence>
<reference evidence="13 14" key="1">
    <citation type="submission" date="2019-06" db="EMBL/GenBank/DDBJ databases">
        <title>Genome sequence analysis of &gt;100 Bacillus licheniformis strains suggests intrinsic resistance to this species.</title>
        <authorList>
            <person name="Wels M."/>
            <person name="Siezen R.J."/>
            <person name="Johansen E."/>
            <person name="Stuer-Lauridsen B."/>
            <person name="Bjerre K."/>
            <person name="Nielsen B.K.K."/>
        </authorList>
    </citation>
    <scope>NUCLEOTIDE SEQUENCE [LARGE SCALE GENOMIC DNA]</scope>
    <source>
        <strain evidence="13 14">BAC-16736</strain>
    </source>
</reference>
<keyword evidence="9 11" id="KW-0460">Magnesium</keyword>
<comment type="subunit">
    <text evidence="3 11">Homodimer.</text>
</comment>
<evidence type="ECO:0000256" key="9">
    <source>
        <dbReference type="ARBA" id="ARBA00022842"/>
    </source>
</evidence>
<dbReference type="Proteomes" id="UP000435910">
    <property type="component" value="Unassembled WGS sequence"/>
</dbReference>
<keyword evidence="7 11" id="KW-0093">Biotin biosynthesis</keyword>
<dbReference type="NCBIfam" id="TIGR01204">
    <property type="entry name" value="bioW"/>
    <property type="match status" value="1"/>
</dbReference>
<comment type="similarity">
    <text evidence="11">Belongs to the BioW family.</text>
</comment>
<dbReference type="EMBL" id="NILC01000027">
    <property type="protein sequence ID" value="TWL24270.1"/>
    <property type="molecule type" value="Genomic_DNA"/>
</dbReference>
<dbReference type="HAMAP" id="MF_00668">
    <property type="entry name" value="BioW"/>
    <property type="match status" value="1"/>
</dbReference>
<dbReference type="GeneID" id="92862652"/>
<evidence type="ECO:0000256" key="1">
    <source>
        <dbReference type="ARBA" id="ARBA00001946"/>
    </source>
</evidence>
<comment type="cofactor">
    <cofactor evidence="1 11">
        <name>Mg(2+)</name>
        <dbReference type="ChEBI" id="CHEBI:18420"/>
    </cofactor>
</comment>
<evidence type="ECO:0000256" key="2">
    <source>
        <dbReference type="ARBA" id="ARBA00005075"/>
    </source>
</evidence>
<sequence length="261" mass="29037">MKGEAYYSVRMRASENGPHEEGGKHISGGERLVPFIGLNDAVSDLLEKGMSHSRGRPDFMQIQFDLVNEPIKLVQPLRIETNETVSAEEGQALARELISRAGVPESAVEKAFQGIAEYWGVRGAVLFDIHSGRRIDGRKEKGVRVSRLDWPEADFQRWAALCGVPPNPRLKEALAIASKVCEHPAVIAELCWSDDPDYITGYVAAKKLGYQRMTKMKEHGDESGCRIFFVDGSADVKSCIDDLEKQPVFIGQEVNHESIIR</sequence>
<dbReference type="Proteomes" id="UP000595038">
    <property type="component" value="Chromosome"/>
</dbReference>
<dbReference type="UniPathway" id="UPA00999">
    <property type="reaction ID" value="UER00351"/>
</dbReference>
<protein>
    <recommendedName>
        <fullName evidence="4 11">6-carboxyhexanoate--CoA ligase</fullName>
        <ecNumber evidence="4 11">6.2.1.14</ecNumber>
    </recommendedName>
    <alternativeName>
        <fullName evidence="11">Pimeloyl-CoA synthase</fullName>
    </alternativeName>
</protein>
<dbReference type="OMA" id="AELCWSD"/>
<proteinExistence type="inferred from homology"/>
<organism evidence="13 14">
    <name type="scientific">Bacillus licheniformis</name>
    <dbReference type="NCBI Taxonomy" id="1402"/>
    <lineage>
        <taxon>Bacteria</taxon>
        <taxon>Bacillati</taxon>
        <taxon>Bacillota</taxon>
        <taxon>Bacilli</taxon>
        <taxon>Bacillales</taxon>
        <taxon>Bacillaceae</taxon>
        <taxon>Bacillus</taxon>
    </lineage>
</organism>
<dbReference type="AlphaFoldDB" id="A0A1Y0YHJ3"/>
<evidence type="ECO:0000313" key="15">
    <source>
        <dbReference type="Proteomes" id="UP000595038"/>
    </source>
</evidence>
<evidence type="ECO:0000256" key="6">
    <source>
        <dbReference type="ARBA" id="ARBA00022741"/>
    </source>
</evidence>
<evidence type="ECO:0000313" key="13">
    <source>
        <dbReference type="EMBL" id="TWL24270.1"/>
    </source>
</evidence>
<dbReference type="GO" id="GO:0009102">
    <property type="term" value="P:biotin biosynthetic process"/>
    <property type="evidence" value="ECO:0007669"/>
    <property type="project" value="UniProtKB-UniRule"/>
</dbReference>
<keyword evidence="8 11" id="KW-0067">ATP-binding</keyword>
<dbReference type="EMBL" id="CP065647">
    <property type="protein sequence ID" value="QPR72654.1"/>
    <property type="molecule type" value="Genomic_DNA"/>
</dbReference>
<reference evidence="12 15" key="2">
    <citation type="submission" date="2020-12" db="EMBL/GenBank/DDBJ databases">
        <title>FDA dAtabase for Regulatory Grade micrObial Sequences (FDA-ARGOS): Supporting development and validation of Infectious Disease Dx tests.</title>
        <authorList>
            <person name="Nelson B."/>
            <person name="Plummer A."/>
            <person name="Tallon L."/>
            <person name="Sadzewicz L."/>
            <person name="Zhao X."/>
            <person name="Boylan J."/>
            <person name="Ott S."/>
            <person name="Bowen H."/>
            <person name="Vavikolanu K."/>
            <person name="Mehta A."/>
            <person name="Aluvathingal J."/>
            <person name="Nadendla S."/>
            <person name="Myers T."/>
            <person name="Yan Y."/>
            <person name="Sichtig H."/>
        </authorList>
    </citation>
    <scope>NUCLEOTIDE SEQUENCE [LARGE SCALE GENOMIC DNA]</scope>
    <source>
        <strain evidence="12 15">FDAARGOS_923</strain>
    </source>
</reference>
<evidence type="ECO:0000256" key="8">
    <source>
        <dbReference type="ARBA" id="ARBA00022840"/>
    </source>
</evidence>
<evidence type="ECO:0000313" key="14">
    <source>
        <dbReference type="Proteomes" id="UP000435910"/>
    </source>
</evidence>
<evidence type="ECO:0000313" key="12">
    <source>
        <dbReference type="EMBL" id="QPR72654.1"/>
    </source>
</evidence>
<gene>
    <name evidence="11" type="primary">bioW</name>
    <name evidence="13" type="ORF">CHCC16736_1071</name>
    <name evidence="12" type="ORF">I6G80_23190</name>
</gene>
<dbReference type="GO" id="GO:0042410">
    <property type="term" value="F:6-carboxyhexanoate-CoA ligase activity"/>
    <property type="evidence" value="ECO:0007669"/>
    <property type="project" value="UniProtKB-UniRule"/>
</dbReference>
<keyword evidence="5 11" id="KW-0436">Ligase</keyword>
<accession>A0A1Y0YHJ3</accession>
<evidence type="ECO:0000256" key="10">
    <source>
        <dbReference type="ARBA" id="ARBA00049553"/>
    </source>
</evidence>
<dbReference type="GO" id="GO:0005524">
    <property type="term" value="F:ATP binding"/>
    <property type="evidence" value="ECO:0007669"/>
    <property type="project" value="UniProtKB-KW"/>
</dbReference>
<comment type="function">
    <text evidence="11">Catalyzes the transformation of pimelate into pimeloyl-CoA with concomitant hydrolysis of ATP to AMP.</text>
</comment>
<evidence type="ECO:0000256" key="7">
    <source>
        <dbReference type="ARBA" id="ARBA00022756"/>
    </source>
</evidence>